<evidence type="ECO:0008006" key="7">
    <source>
        <dbReference type="Google" id="ProtNLM"/>
    </source>
</evidence>
<feature type="domain" description="Replication factor A C-terminal" evidence="3">
    <location>
        <begin position="451"/>
        <end position="562"/>
    </location>
</feature>
<dbReference type="GO" id="GO:0006260">
    <property type="term" value="P:DNA replication"/>
    <property type="evidence" value="ECO:0007669"/>
    <property type="project" value="InterPro"/>
</dbReference>
<gene>
    <name evidence="5" type="ORF">CALVIDRAFT_568451</name>
</gene>
<dbReference type="Proteomes" id="UP000076738">
    <property type="component" value="Unassembled WGS sequence"/>
</dbReference>
<keyword evidence="6" id="KW-1185">Reference proteome</keyword>
<dbReference type="InterPro" id="IPR031657">
    <property type="entry name" value="REPA_OB_2"/>
</dbReference>
<dbReference type="Pfam" id="PF16900">
    <property type="entry name" value="REPA_OB_2"/>
    <property type="match status" value="1"/>
</dbReference>
<dbReference type="InterPro" id="IPR013955">
    <property type="entry name" value="Rep_factor-A_C"/>
</dbReference>
<sequence length="598" mass="65450">MPYKLTRHGCARLVQEESGIKNIVVQLQSIGVTRIGPNIVMPDCYHAVVSDGTYAIPVMMSMYLNPRLVAGEFSPNDVVRVKQTVKELSNSKVVMIIMKMDRIEPCLQVIGAPRTLTGDVTSLAEMFEDDQASTDYGLEPATPTPRSDGSFRVCDLRPGIVGWSIWTRVIRNTGPVVMSTGTVANFTFLDETGSISGVAFDESVINGCGNMDVGKIYRISGGKLQGSIGPYQQGSPYQIKFTTATTVEEIADDGTIPYLKQSFVDIKDLVDKKTTVTNVIGVIIHVGDVFEITKDRYVASGTELKSSFVPASQLSVSEHKVKKNLREVILADHSKHSVRVALWGDKATGFPGSIGVIMILRDVRVSDYGGTSLNTEPGTTITYEENLEEVDALRNWYETIGEGATFSVMSSTTFGASSARRLTATMSNNGPTTVTAVLNWKREVIGLGKTFNTIASITQISSDVLGYNGCSYDLCNGGVSEVTPDSTLPNSTLWKCRVCGRTSPKMLYKYRLNVVMSDGEKRIWCTIFEPVAERMVGIPVGKLEALRHKRSPEFDTRIGALKKMWDVTCAVKVGMNDQVVYNITRADPVDDEDIGLER</sequence>
<dbReference type="STRING" id="1330018.A0A167H362"/>
<dbReference type="Pfam" id="PF08646">
    <property type="entry name" value="Rep_fac-A_C"/>
    <property type="match status" value="1"/>
</dbReference>
<reference evidence="5 6" key="1">
    <citation type="journal article" date="2016" name="Mol. Biol. Evol.">
        <title>Comparative Genomics of Early-Diverging Mushroom-Forming Fungi Provides Insights into the Origins of Lignocellulose Decay Capabilities.</title>
        <authorList>
            <person name="Nagy L.G."/>
            <person name="Riley R."/>
            <person name="Tritt A."/>
            <person name="Adam C."/>
            <person name="Daum C."/>
            <person name="Floudas D."/>
            <person name="Sun H."/>
            <person name="Yadav J.S."/>
            <person name="Pangilinan J."/>
            <person name="Larsson K.H."/>
            <person name="Matsuura K."/>
            <person name="Barry K."/>
            <person name="Labutti K."/>
            <person name="Kuo R."/>
            <person name="Ohm R.A."/>
            <person name="Bhattacharya S.S."/>
            <person name="Shirouzu T."/>
            <person name="Yoshinaga Y."/>
            <person name="Martin F.M."/>
            <person name="Grigoriev I.V."/>
            <person name="Hibbett D.S."/>
        </authorList>
    </citation>
    <scope>NUCLEOTIDE SEQUENCE [LARGE SCALE GENOMIC DNA]</scope>
    <source>
        <strain evidence="5 6">TUFC12733</strain>
    </source>
</reference>
<feature type="domain" description="Replication factor-A protein 1 N-terminal" evidence="2">
    <location>
        <begin position="6"/>
        <end position="103"/>
    </location>
</feature>
<proteinExistence type="predicted"/>
<organism evidence="5 6">
    <name type="scientific">Calocera viscosa (strain TUFC12733)</name>
    <dbReference type="NCBI Taxonomy" id="1330018"/>
    <lineage>
        <taxon>Eukaryota</taxon>
        <taxon>Fungi</taxon>
        <taxon>Dikarya</taxon>
        <taxon>Basidiomycota</taxon>
        <taxon>Agaricomycotina</taxon>
        <taxon>Dacrymycetes</taxon>
        <taxon>Dacrymycetales</taxon>
        <taxon>Dacrymycetaceae</taxon>
        <taxon>Calocera</taxon>
    </lineage>
</organism>
<dbReference type="InterPro" id="IPR007199">
    <property type="entry name" value="Rep_factor-A_N"/>
</dbReference>
<evidence type="ECO:0000313" key="5">
    <source>
        <dbReference type="EMBL" id="KZO91181.1"/>
    </source>
</evidence>
<dbReference type="GO" id="GO:0003677">
    <property type="term" value="F:DNA binding"/>
    <property type="evidence" value="ECO:0007669"/>
    <property type="project" value="UniProtKB-KW"/>
</dbReference>
<dbReference type="Pfam" id="PF04057">
    <property type="entry name" value="Rep-A_N"/>
    <property type="match status" value="1"/>
</dbReference>
<accession>A0A167H362</accession>
<dbReference type="EMBL" id="KV417327">
    <property type="protein sequence ID" value="KZO91181.1"/>
    <property type="molecule type" value="Genomic_DNA"/>
</dbReference>
<dbReference type="AlphaFoldDB" id="A0A167H362"/>
<protein>
    <recommendedName>
        <fullName evidence="7">Replication protein A subunit</fullName>
    </recommendedName>
</protein>
<dbReference type="GO" id="GO:0005634">
    <property type="term" value="C:nucleus"/>
    <property type="evidence" value="ECO:0007669"/>
    <property type="project" value="InterPro"/>
</dbReference>
<dbReference type="InterPro" id="IPR012340">
    <property type="entry name" value="NA-bd_OB-fold"/>
</dbReference>
<feature type="domain" description="Replication protein A OB" evidence="4">
    <location>
        <begin position="318"/>
        <end position="382"/>
    </location>
</feature>
<dbReference type="CDD" id="cd04475">
    <property type="entry name" value="RPA1_DBD_B"/>
    <property type="match status" value="1"/>
</dbReference>
<evidence type="ECO:0000313" key="6">
    <source>
        <dbReference type="Proteomes" id="UP000076738"/>
    </source>
</evidence>
<dbReference type="SUPFAM" id="SSF50249">
    <property type="entry name" value="Nucleic acid-binding proteins"/>
    <property type="match status" value="4"/>
</dbReference>
<name>A0A167H362_CALVF</name>
<dbReference type="Gene3D" id="2.40.50.140">
    <property type="entry name" value="Nucleic acid-binding proteins"/>
    <property type="match status" value="4"/>
</dbReference>
<dbReference type="OrthoDB" id="31067at2759"/>
<evidence type="ECO:0000259" key="3">
    <source>
        <dbReference type="Pfam" id="PF08646"/>
    </source>
</evidence>
<evidence type="ECO:0000259" key="2">
    <source>
        <dbReference type="Pfam" id="PF04057"/>
    </source>
</evidence>
<evidence type="ECO:0000259" key="4">
    <source>
        <dbReference type="Pfam" id="PF16900"/>
    </source>
</evidence>
<keyword evidence="1" id="KW-0238">DNA-binding</keyword>
<dbReference type="PANTHER" id="PTHR47165">
    <property type="entry name" value="OS03G0429900 PROTEIN"/>
    <property type="match status" value="1"/>
</dbReference>
<dbReference type="PANTHER" id="PTHR47165:SF4">
    <property type="entry name" value="OS03G0429900 PROTEIN"/>
    <property type="match status" value="1"/>
</dbReference>
<evidence type="ECO:0000256" key="1">
    <source>
        <dbReference type="ARBA" id="ARBA00023125"/>
    </source>
</evidence>